<sequence length="90" mass="10059">MLGRRASVTSKGLVEWRPQRPAPDHRTVNTKQVTAGITACGLMRPICSTRTLRQISPGCREDPDPQHPGSVRRMSRCQEEGYLTRTAKVD</sequence>
<dbReference type="AlphaFoldDB" id="A0AAV4J6B9"/>
<comment type="caution">
    <text evidence="1">The sequence shown here is derived from an EMBL/GenBank/DDBJ whole genome shotgun (WGS) entry which is preliminary data.</text>
</comment>
<gene>
    <name evidence="1" type="ORF">ElyMa_005001500</name>
</gene>
<reference evidence="1 2" key="1">
    <citation type="journal article" date="2021" name="Elife">
        <title>Chloroplast acquisition without the gene transfer in kleptoplastic sea slugs, Plakobranchus ocellatus.</title>
        <authorList>
            <person name="Maeda T."/>
            <person name="Takahashi S."/>
            <person name="Yoshida T."/>
            <person name="Shimamura S."/>
            <person name="Takaki Y."/>
            <person name="Nagai Y."/>
            <person name="Toyoda A."/>
            <person name="Suzuki Y."/>
            <person name="Arimoto A."/>
            <person name="Ishii H."/>
            <person name="Satoh N."/>
            <person name="Nishiyama T."/>
            <person name="Hasebe M."/>
            <person name="Maruyama T."/>
            <person name="Minagawa J."/>
            <person name="Obokata J."/>
            <person name="Shigenobu S."/>
        </authorList>
    </citation>
    <scope>NUCLEOTIDE SEQUENCE [LARGE SCALE GENOMIC DNA]</scope>
</reference>
<proteinExistence type="predicted"/>
<evidence type="ECO:0000313" key="1">
    <source>
        <dbReference type="EMBL" id="GFS18214.1"/>
    </source>
</evidence>
<protein>
    <submittedName>
        <fullName evidence="1">Uncharacterized protein</fullName>
    </submittedName>
</protein>
<accession>A0AAV4J6B9</accession>
<name>A0AAV4J6B9_9GAST</name>
<dbReference type="Proteomes" id="UP000762676">
    <property type="component" value="Unassembled WGS sequence"/>
</dbReference>
<keyword evidence="2" id="KW-1185">Reference proteome</keyword>
<evidence type="ECO:0000313" key="2">
    <source>
        <dbReference type="Proteomes" id="UP000762676"/>
    </source>
</evidence>
<dbReference type="EMBL" id="BMAT01009998">
    <property type="protein sequence ID" value="GFS18214.1"/>
    <property type="molecule type" value="Genomic_DNA"/>
</dbReference>
<organism evidence="1 2">
    <name type="scientific">Elysia marginata</name>
    <dbReference type="NCBI Taxonomy" id="1093978"/>
    <lineage>
        <taxon>Eukaryota</taxon>
        <taxon>Metazoa</taxon>
        <taxon>Spiralia</taxon>
        <taxon>Lophotrochozoa</taxon>
        <taxon>Mollusca</taxon>
        <taxon>Gastropoda</taxon>
        <taxon>Heterobranchia</taxon>
        <taxon>Euthyneura</taxon>
        <taxon>Panpulmonata</taxon>
        <taxon>Sacoglossa</taxon>
        <taxon>Placobranchoidea</taxon>
        <taxon>Plakobranchidae</taxon>
        <taxon>Elysia</taxon>
    </lineage>
</organism>